<feature type="domain" description="Asparaginase/glutaminase C-terminal" evidence="5">
    <location>
        <begin position="254"/>
        <end position="353"/>
    </location>
</feature>
<dbReference type="PANTHER" id="PTHR11707:SF28">
    <property type="entry name" value="60 KDA LYSOPHOSPHOLIPASE"/>
    <property type="match status" value="1"/>
</dbReference>
<dbReference type="Pfam" id="PF17763">
    <property type="entry name" value="Asparaginase_C"/>
    <property type="match status" value="1"/>
</dbReference>
<keyword evidence="3" id="KW-0732">Signal</keyword>
<accession>A0ABW6Z247</accession>
<dbReference type="PROSITE" id="PS51732">
    <property type="entry name" value="ASN_GLN_ASE_3"/>
    <property type="match status" value="1"/>
</dbReference>
<dbReference type="InterPro" id="IPR037152">
    <property type="entry name" value="L-asparaginase_N_sf"/>
</dbReference>
<keyword evidence="2" id="KW-0378">Hydrolase</keyword>
<dbReference type="InterPro" id="IPR004550">
    <property type="entry name" value="AsnASE_II"/>
</dbReference>
<dbReference type="PANTHER" id="PTHR11707">
    <property type="entry name" value="L-ASPARAGINASE"/>
    <property type="match status" value="1"/>
</dbReference>
<evidence type="ECO:0000259" key="4">
    <source>
        <dbReference type="Pfam" id="PF00710"/>
    </source>
</evidence>
<evidence type="ECO:0000313" key="6">
    <source>
        <dbReference type="EMBL" id="MFF9885231.1"/>
    </source>
</evidence>
<sequence length="363" mass="37813">MRRLVPAVTALLLVGLVSSVPAVAAKEAGPRRAAGPEVVVIGTGGTITGVAEDRAGFEDYDGSALPIADIVSGLRPELDEVARVTTREGPERTAMTDYYDLARQVDRALRTADAVVVTAGTKSLEELAYFLDLTVRSPKPVVVTGSMRPSNVFGADGPANLYDAVVLAASARTRCFGTVVAFGNEILAAREATKTTTLRPGAFQAGQAGVLGTVDGDRIRLLRAPARVQRCGEDSWRTPFDLDRIRREELPRTEIVASYPDAGGEAITAFADAGVKGVVVAGDPSPGEAGALRGVLGKGVTVVAAARTGGGAVYDAHAPGVLPAEDLLPQKARILLLLTLATTRDPAAVAERFARYGVPQFTS</sequence>
<feature type="signal peptide" evidence="3">
    <location>
        <begin position="1"/>
        <end position="24"/>
    </location>
</feature>
<proteinExistence type="inferred from homology"/>
<evidence type="ECO:0000256" key="1">
    <source>
        <dbReference type="ARBA" id="ARBA00010518"/>
    </source>
</evidence>
<dbReference type="InterPro" id="IPR040919">
    <property type="entry name" value="Asparaginase_C"/>
</dbReference>
<dbReference type="CDD" id="cd08964">
    <property type="entry name" value="L-asparaginase_II"/>
    <property type="match status" value="1"/>
</dbReference>
<evidence type="ECO:0000313" key="7">
    <source>
        <dbReference type="Proteomes" id="UP001603418"/>
    </source>
</evidence>
<dbReference type="Gene3D" id="3.40.50.1170">
    <property type="entry name" value="L-asparaginase, N-terminal domain"/>
    <property type="match status" value="1"/>
</dbReference>
<dbReference type="EMBL" id="JBICBM010000013">
    <property type="protein sequence ID" value="MFF9885231.1"/>
    <property type="molecule type" value="Genomic_DNA"/>
</dbReference>
<comment type="caution">
    <text evidence="6">The sequence shown here is derived from an EMBL/GenBank/DDBJ whole genome shotgun (WGS) entry which is preliminary data.</text>
</comment>
<dbReference type="Proteomes" id="UP001603418">
    <property type="component" value="Unassembled WGS sequence"/>
</dbReference>
<gene>
    <name evidence="6" type="ORF">ACF1HC_27105</name>
</gene>
<dbReference type="Gene3D" id="3.40.50.40">
    <property type="match status" value="1"/>
</dbReference>
<dbReference type="PRINTS" id="PR00139">
    <property type="entry name" value="ASNGLNASE"/>
</dbReference>
<reference evidence="6 7" key="1">
    <citation type="submission" date="2024-10" db="EMBL/GenBank/DDBJ databases">
        <title>The Natural Products Discovery Center: Release of the First 8490 Sequenced Strains for Exploring Actinobacteria Biosynthetic Diversity.</title>
        <authorList>
            <person name="Kalkreuter E."/>
            <person name="Kautsar S.A."/>
            <person name="Yang D."/>
            <person name="Bader C.D."/>
            <person name="Teijaro C.N."/>
            <person name="Fluegel L."/>
            <person name="Davis C.M."/>
            <person name="Simpson J.R."/>
            <person name="Lauterbach L."/>
            <person name="Steele A.D."/>
            <person name="Gui C."/>
            <person name="Meng S."/>
            <person name="Li G."/>
            <person name="Viehrig K."/>
            <person name="Ye F."/>
            <person name="Su P."/>
            <person name="Kiefer A.F."/>
            <person name="Nichols A."/>
            <person name="Cepeda A.J."/>
            <person name="Yan W."/>
            <person name="Fan B."/>
            <person name="Jiang Y."/>
            <person name="Adhikari A."/>
            <person name="Zheng C.-J."/>
            <person name="Schuster L."/>
            <person name="Cowan T.M."/>
            <person name="Smanski M.J."/>
            <person name="Chevrette M.G."/>
            <person name="De Carvalho L.P.S."/>
            <person name="Shen B."/>
        </authorList>
    </citation>
    <scope>NUCLEOTIDE SEQUENCE [LARGE SCALE GENOMIC DNA]</scope>
    <source>
        <strain evidence="6 7">NPDC013366</strain>
    </source>
</reference>
<feature type="chain" id="PRO_5045065608" evidence="3">
    <location>
        <begin position="25"/>
        <end position="363"/>
    </location>
</feature>
<evidence type="ECO:0000259" key="5">
    <source>
        <dbReference type="Pfam" id="PF17763"/>
    </source>
</evidence>
<evidence type="ECO:0000256" key="2">
    <source>
        <dbReference type="ARBA" id="ARBA00022801"/>
    </source>
</evidence>
<evidence type="ECO:0000256" key="3">
    <source>
        <dbReference type="SAM" id="SignalP"/>
    </source>
</evidence>
<name>A0ABW6Z247_9ACTN</name>
<dbReference type="InterPro" id="IPR027474">
    <property type="entry name" value="L-asparaginase_N"/>
</dbReference>
<dbReference type="InterPro" id="IPR006034">
    <property type="entry name" value="Asparaginase/glutaminase-like"/>
</dbReference>
<comment type="similarity">
    <text evidence="1">Belongs to the asparaginase 1 family.</text>
</comment>
<protein>
    <submittedName>
        <fullName evidence="6">Asparaginase</fullName>
    </submittedName>
</protein>
<dbReference type="PIRSF" id="PIRSF500176">
    <property type="entry name" value="L_ASNase"/>
    <property type="match status" value="1"/>
</dbReference>
<dbReference type="SMART" id="SM00870">
    <property type="entry name" value="Asparaginase"/>
    <property type="match status" value="1"/>
</dbReference>
<feature type="domain" description="L-asparaginase N-terminal" evidence="4">
    <location>
        <begin position="38"/>
        <end position="225"/>
    </location>
</feature>
<dbReference type="SUPFAM" id="SSF53774">
    <property type="entry name" value="Glutaminase/Asparaginase"/>
    <property type="match status" value="1"/>
</dbReference>
<organism evidence="6 7">
    <name type="scientific">Streptomyces eurythermus</name>
    <dbReference type="NCBI Taxonomy" id="42237"/>
    <lineage>
        <taxon>Bacteria</taxon>
        <taxon>Bacillati</taxon>
        <taxon>Actinomycetota</taxon>
        <taxon>Actinomycetes</taxon>
        <taxon>Kitasatosporales</taxon>
        <taxon>Streptomycetaceae</taxon>
        <taxon>Streptomyces</taxon>
    </lineage>
</organism>
<dbReference type="RefSeq" id="WP_051815467.1">
    <property type="nucleotide sequence ID" value="NZ_JBFACJ010000006.1"/>
</dbReference>
<dbReference type="InterPro" id="IPR036152">
    <property type="entry name" value="Asp/glu_Ase-like_sf"/>
</dbReference>
<keyword evidence="7" id="KW-1185">Reference proteome</keyword>
<dbReference type="PIRSF" id="PIRSF001220">
    <property type="entry name" value="L-ASNase_gatD"/>
    <property type="match status" value="1"/>
</dbReference>
<dbReference type="InterPro" id="IPR027473">
    <property type="entry name" value="L-asparaginase_C"/>
</dbReference>
<dbReference type="Pfam" id="PF00710">
    <property type="entry name" value="Asparaginase"/>
    <property type="match status" value="1"/>
</dbReference>